<evidence type="ECO:0000313" key="9">
    <source>
        <dbReference type="Proteomes" id="UP001163823"/>
    </source>
</evidence>
<dbReference type="InterPro" id="IPR000960">
    <property type="entry name" value="Flavin_mOase"/>
</dbReference>
<dbReference type="Pfam" id="PF00743">
    <property type="entry name" value="FMO-like"/>
    <property type="match status" value="2"/>
</dbReference>
<dbReference type="KEGG" id="qsa:O6P43_001470"/>
<evidence type="ECO:0000256" key="3">
    <source>
        <dbReference type="ARBA" id="ARBA00022827"/>
    </source>
</evidence>
<keyword evidence="4" id="KW-0521">NADP</keyword>
<dbReference type="InterPro" id="IPR050346">
    <property type="entry name" value="FMO-like"/>
</dbReference>
<keyword evidence="2 7" id="KW-0285">Flavoprotein</keyword>
<dbReference type="PRINTS" id="PR00370">
    <property type="entry name" value="FMOXYGENASE"/>
</dbReference>
<dbReference type="EMBL" id="JARAOO010000001">
    <property type="protein sequence ID" value="KAJ7982334.1"/>
    <property type="molecule type" value="Genomic_DNA"/>
</dbReference>
<keyword evidence="5 7" id="KW-0560">Oxidoreductase</keyword>
<dbReference type="InterPro" id="IPR020946">
    <property type="entry name" value="Flavin_mOase-like"/>
</dbReference>
<evidence type="ECO:0000256" key="6">
    <source>
        <dbReference type="ARBA" id="ARBA00023033"/>
    </source>
</evidence>
<organism evidence="8 9">
    <name type="scientific">Quillaja saponaria</name>
    <name type="common">Soap bark tree</name>
    <dbReference type="NCBI Taxonomy" id="32244"/>
    <lineage>
        <taxon>Eukaryota</taxon>
        <taxon>Viridiplantae</taxon>
        <taxon>Streptophyta</taxon>
        <taxon>Embryophyta</taxon>
        <taxon>Tracheophyta</taxon>
        <taxon>Spermatophyta</taxon>
        <taxon>Magnoliopsida</taxon>
        <taxon>eudicotyledons</taxon>
        <taxon>Gunneridae</taxon>
        <taxon>Pentapetalae</taxon>
        <taxon>rosids</taxon>
        <taxon>fabids</taxon>
        <taxon>Fabales</taxon>
        <taxon>Quillajaceae</taxon>
        <taxon>Quillaja</taxon>
    </lineage>
</organism>
<name>A0AAD7QJ42_QUISA</name>
<evidence type="ECO:0000256" key="2">
    <source>
        <dbReference type="ARBA" id="ARBA00022630"/>
    </source>
</evidence>
<keyword evidence="9" id="KW-1185">Reference proteome</keyword>
<protein>
    <recommendedName>
        <fullName evidence="7">Flavin-containing monooxygenase</fullName>
        <ecNumber evidence="7">1.-.-.-</ecNumber>
    </recommendedName>
</protein>
<keyword evidence="6 7" id="KW-0503">Monooxygenase</keyword>
<evidence type="ECO:0000256" key="4">
    <source>
        <dbReference type="ARBA" id="ARBA00022857"/>
    </source>
</evidence>
<dbReference type="AlphaFoldDB" id="A0AAD7QJ42"/>
<dbReference type="EC" id="1.-.-.-" evidence="7"/>
<dbReference type="InterPro" id="IPR036188">
    <property type="entry name" value="FAD/NAD-bd_sf"/>
</dbReference>
<dbReference type="GO" id="GO:0050661">
    <property type="term" value="F:NADP binding"/>
    <property type="evidence" value="ECO:0007669"/>
    <property type="project" value="InterPro"/>
</dbReference>
<comment type="similarity">
    <text evidence="1 7">Belongs to the FMO family.</text>
</comment>
<reference evidence="8 9" key="1">
    <citation type="journal article" date="2023" name="Science">
        <title>Elucidation of the pathway for biosynthesis of saponin adjuvants from the soapbark tree.</title>
        <authorList>
            <person name="Reed J."/>
            <person name="Orme A."/>
            <person name="El-Demerdash A."/>
            <person name="Owen C."/>
            <person name="Martin L.B.B."/>
            <person name="Misra R.C."/>
            <person name="Kikuchi S."/>
            <person name="Rejzek M."/>
            <person name="Martin A.C."/>
            <person name="Harkess A."/>
            <person name="Leebens-Mack J."/>
            <person name="Louveau T."/>
            <person name="Stephenson M.J."/>
            <person name="Osbourn A."/>
        </authorList>
    </citation>
    <scope>NUCLEOTIDE SEQUENCE [LARGE SCALE GENOMIC DNA]</scope>
    <source>
        <strain evidence="8">S10</strain>
    </source>
</reference>
<dbReference type="Proteomes" id="UP001163823">
    <property type="component" value="Chromosome 1"/>
</dbReference>
<evidence type="ECO:0000313" key="8">
    <source>
        <dbReference type="EMBL" id="KAJ7982334.1"/>
    </source>
</evidence>
<dbReference type="PIRSF" id="PIRSF000332">
    <property type="entry name" value="FMO"/>
    <property type="match status" value="1"/>
</dbReference>
<keyword evidence="3 7" id="KW-0274">FAD</keyword>
<evidence type="ECO:0000256" key="1">
    <source>
        <dbReference type="ARBA" id="ARBA00009183"/>
    </source>
</evidence>
<accession>A0AAD7QJ42</accession>
<comment type="caution">
    <text evidence="8">The sequence shown here is derived from an EMBL/GenBank/DDBJ whole genome shotgun (WGS) entry which is preliminary data.</text>
</comment>
<dbReference type="GO" id="GO:0004499">
    <property type="term" value="F:N,N-dimethylaniline monooxygenase activity"/>
    <property type="evidence" value="ECO:0007669"/>
    <property type="project" value="InterPro"/>
</dbReference>
<gene>
    <name evidence="8" type="ORF">O6P43_001470</name>
</gene>
<evidence type="ECO:0000256" key="7">
    <source>
        <dbReference type="RuleBase" id="RU361177"/>
    </source>
</evidence>
<dbReference type="PANTHER" id="PTHR23023">
    <property type="entry name" value="DIMETHYLANILINE MONOOXYGENASE"/>
    <property type="match status" value="1"/>
</dbReference>
<dbReference type="SUPFAM" id="SSF51905">
    <property type="entry name" value="FAD/NAD(P)-binding domain"/>
    <property type="match status" value="2"/>
</dbReference>
<dbReference type="Gene3D" id="3.50.50.60">
    <property type="entry name" value="FAD/NAD(P)-binding domain"/>
    <property type="match status" value="2"/>
</dbReference>
<evidence type="ECO:0000256" key="5">
    <source>
        <dbReference type="ARBA" id="ARBA00023002"/>
    </source>
</evidence>
<comment type="cofactor">
    <cofactor evidence="7">
        <name>FAD</name>
        <dbReference type="ChEBI" id="CHEBI:57692"/>
    </cofactor>
</comment>
<proteinExistence type="inferred from homology"/>
<dbReference type="FunFam" id="3.50.50.60:FF:000099">
    <property type="entry name" value="Flavin-containing monooxygenase"/>
    <property type="match status" value="1"/>
</dbReference>
<dbReference type="GO" id="GO:0050660">
    <property type="term" value="F:flavin adenine dinucleotide binding"/>
    <property type="evidence" value="ECO:0007669"/>
    <property type="project" value="InterPro"/>
</dbReference>
<sequence>MGQSVKVAVIGAGVAGLYTARELQQEGHQVVVFERNHRLGGVWLYDPRTESDPIGIDPTREIIHSSLYLNMRTNLPRQVMGFIDYPFPRRKTGDPRTFPVHQEVLWFLNKFAEDFELAELIRFNTEVVRVEQVDGKKDEWVVESKTRGSDTLDQEVFQAVVVCVGHCTEPRLAEVPGIEKWPGYQIHSHNYRVPEPFRGQVVVMIGLGPSSIDISRDIAKVAKEVHIVTRNPDVRFVKLENHENIWLHYMVERVHEDCLVVFKDGSSVYADVIFYCTGYKYHYPFLETNGIVTVGDNCAGPLYKHIFPPALAPWLSFIGIPQKGIAFHTIELQSKWVACVLSGKVLLPDEKEMMTDVERYYQKMVEHGLPKHYTHDLHPNEADYYNWLREQIGMPPYEEWRKQIFAECFTNAIANYDKYRDEWNDSYWDGIIKVASVP</sequence>